<evidence type="ECO:0000256" key="2">
    <source>
        <dbReference type="ARBA" id="ARBA00022552"/>
    </source>
</evidence>
<dbReference type="InterPro" id="IPR036345">
    <property type="entry name" value="ExoRNase_PH_dom2_sf"/>
</dbReference>
<dbReference type="EC" id="2.7.7.56" evidence="6"/>
<keyword evidence="6" id="KW-0808">Transferase</keyword>
<evidence type="ECO:0000256" key="1">
    <source>
        <dbReference type="ARBA" id="ARBA00006678"/>
    </source>
</evidence>
<comment type="similarity">
    <text evidence="1 6">Belongs to the RNase PH family.</text>
</comment>
<dbReference type="InterPro" id="IPR002381">
    <property type="entry name" value="RNase_PH_bac-type"/>
</dbReference>
<dbReference type="PANTHER" id="PTHR11953">
    <property type="entry name" value="EXOSOME COMPLEX COMPONENT"/>
    <property type="match status" value="1"/>
</dbReference>
<sequence>MALRLSLGTRWRILRAPLPGAIPMQRPSGRQPDHLRDISITRHFTNQAEGSVLVAFGNTKVICNASVEEGLPRFLRGSGQGWITAEYGMLPRSTGTRMRREASSGKQGGRTVEIQRLIGRSLRAAVDLKKLGEFTLTIDCDVIQADGGTRTASITGACVAMVDAINHLQREKLITTDPLLQMVASVSVGVYQGVPVLDLDYPEDSAAETDMNVVMGEDGGFIEVQGTAEGAPFAREELNAMLDLAASGITELMAAQKAALAD</sequence>
<protein>
    <recommendedName>
        <fullName evidence="6">Ribonuclease PH</fullName>
        <shortName evidence="6">RNase PH</shortName>
        <ecNumber evidence="6">2.7.7.56</ecNumber>
    </recommendedName>
    <alternativeName>
        <fullName evidence="6">tRNA nucleotidyltransferase</fullName>
    </alternativeName>
</protein>
<dbReference type="InterPro" id="IPR018336">
    <property type="entry name" value="RNase_PH_CS"/>
</dbReference>
<dbReference type="InterPro" id="IPR050080">
    <property type="entry name" value="RNase_PH"/>
</dbReference>
<proteinExistence type="inferred from homology"/>
<organism evidence="9 10">
    <name type="scientific">Parahalioglobus pacificus</name>
    <dbReference type="NCBI Taxonomy" id="930806"/>
    <lineage>
        <taxon>Bacteria</taxon>
        <taxon>Pseudomonadati</taxon>
        <taxon>Pseudomonadota</taxon>
        <taxon>Gammaproteobacteria</taxon>
        <taxon>Cellvibrionales</taxon>
        <taxon>Halieaceae</taxon>
        <taxon>Parahalioglobus</taxon>
    </lineage>
</organism>
<dbReference type="GO" id="GO:0031125">
    <property type="term" value="P:rRNA 3'-end processing"/>
    <property type="evidence" value="ECO:0007669"/>
    <property type="project" value="UniProtKB-ARBA"/>
</dbReference>
<evidence type="ECO:0000259" key="8">
    <source>
        <dbReference type="Pfam" id="PF03725"/>
    </source>
</evidence>
<dbReference type="Pfam" id="PF01138">
    <property type="entry name" value="RNase_PH"/>
    <property type="match status" value="1"/>
</dbReference>
<reference evidence="9" key="2">
    <citation type="submission" date="2020-09" db="EMBL/GenBank/DDBJ databases">
        <authorList>
            <person name="Sun Q."/>
            <person name="Kim S."/>
        </authorList>
    </citation>
    <scope>NUCLEOTIDE SEQUENCE</scope>
    <source>
        <strain evidence="9">KCTC 23430</strain>
    </source>
</reference>
<reference evidence="9" key="1">
    <citation type="journal article" date="2014" name="Int. J. Syst. Evol. Microbiol.">
        <title>Complete genome sequence of Corynebacterium casei LMG S-19264T (=DSM 44701T), isolated from a smear-ripened cheese.</title>
        <authorList>
            <consortium name="US DOE Joint Genome Institute (JGI-PGF)"/>
            <person name="Walter F."/>
            <person name="Albersmeier A."/>
            <person name="Kalinowski J."/>
            <person name="Ruckert C."/>
        </authorList>
    </citation>
    <scope>NUCLEOTIDE SEQUENCE</scope>
    <source>
        <strain evidence="9">KCTC 23430</strain>
    </source>
</reference>
<dbReference type="GO" id="GO:0009022">
    <property type="term" value="F:tRNA nucleotidyltransferase activity"/>
    <property type="evidence" value="ECO:0007669"/>
    <property type="project" value="UniProtKB-UniRule"/>
</dbReference>
<dbReference type="EMBL" id="BMYM01000002">
    <property type="protein sequence ID" value="GHD35023.1"/>
    <property type="molecule type" value="Genomic_DNA"/>
</dbReference>
<comment type="caution">
    <text evidence="9">The sequence shown here is derived from an EMBL/GenBank/DDBJ whole genome shotgun (WGS) entry which is preliminary data.</text>
</comment>
<accession>A0A918XJM3</accession>
<dbReference type="InterPro" id="IPR020568">
    <property type="entry name" value="Ribosomal_Su5_D2-typ_SF"/>
</dbReference>
<dbReference type="GO" id="GO:0008033">
    <property type="term" value="P:tRNA processing"/>
    <property type="evidence" value="ECO:0007669"/>
    <property type="project" value="UniProtKB-UniRule"/>
</dbReference>
<name>A0A918XJM3_9GAMM</name>
<comment type="function">
    <text evidence="6">Phosphorolytic 3'-5' exoribonuclease that plays an important role in tRNA 3'-end maturation. Removes nucleotide residues following the 3'-CCA terminus of tRNAs; can also add nucleotides to the ends of RNA molecules by using nucleoside diphosphates as substrates, but this may not be physiologically important. Probably plays a role in initiation of 16S rRNA degradation (leading to ribosome degradation) during starvation.</text>
</comment>
<evidence type="ECO:0000259" key="7">
    <source>
        <dbReference type="Pfam" id="PF01138"/>
    </source>
</evidence>
<dbReference type="InterPro" id="IPR001247">
    <property type="entry name" value="ExoRNase_PH_dom1"/>
</dbReference>
<evidence type="ECO:0000256" key="6">
    <source>
        <dbReference type="HAMAP-Rule" id="MF_00564"/>
    </source>
</evidence>
<keyword evidence="4 6" id="KW-0819">tRNA processing</keyword>
<dbReference type="HAMAP" id="MF_00564">
    <property type="entry name" value="RNase_PH"/>
    <property type="match status" value="1"/>
</dbReference>
<feature type="binding site" evidence="6">
    <location>
        <begin position="148"/>
        <end position="150"/>
    </location>
    <ligand>
        <name>phosphate</name>
        <dbReference type="ChEBI" id="CHEBI:43474"/>
        <note>substrate</note>
    </ligand>
</feature>
<feature type="domain" description="Exoribonuclease phosphorolytic" evidence="7">
    <location>
        <begin position="35"/>
        <end position="164"/>
    </location>
</feature>
<dbReference type="PROSITE" id="PS01277">
    <property type="entry name" value="RIBONUCLEASE_PH"/>
    <property type="match status" value="1"/>
</dbReference>
<comment type="catalytic activity">
    <reaction evidence="6">
        <text>tRNA(n+1) + phosphate = tRNA(n) + a ribonucleoside 5'-diphosphate</text>
        <dbReference type="Rhea" id="RHEA:10628"/>
        <dbReference type="Rhea" id="RHEA-COMP:17343"/>
        <dbReference type="Rhea" id="RHEA-COMP:17344"/>
        <dbReference type="ChEBI" id="CHEBI:43474"/>
        <dbReference type="ChEBI" id="CHEBI:57930"/>
        <dbReference type="ChEBI" id="CHEBI:173114"/>
        <dbReference type="EC" id="2.7.7.56"/>
    </reaction>
</comment>
<keyword evidence="3 6" id="KW-0820">tRNA-binding</keyword>
<dbReference type="InterPro" id="IPR027408">
    <property type="entry name" value="PNPase/RNase_PH_dom_sf"/>
</dbReference>
<dbReference type="AlphaFoldDB" id="A0A918XJM3"/>
<evidence type="ECO:0000256" key="4">
    <source>
        <dbReference type="ARBA" id="ARBA00022694"/>
    </source>
</evidence>
<dbReference type="GO" id="GO:0016075">
    <property type="term" value="P:rRNA catabolic process"/>
    <property type="evidence" value="ECO:0007669"/>
    <property type="project" value="UniProtKB-UniRule"/>
</dbReference>
<dbReference type="GO" id="GO:0000049">
    <property type="term" value="F:tRNA binding"/>
    <property type="evidence" value="ECO:0007669"/>
    <property type="project" value="UniProtKB-UniRule"/>
</dbReference>
<keyword evidence="10" id="KW-1185">Reference proteome</keyword>
<keyword evidence="5" id="KW-0694">RNA-binding</keyword>
<dbReference type="Proteomes" id="UP000644693">
    <property type="component" value="Unassembled WGS sequence"/>
</dbReference>
<dbReference type="Gene3D" id="3.30.230.70">
    <property type="entry name" value="GHMP Kinase, N-terminal domain"/>
    <property type="match status" value="1"/>
</dbReference>
<dbReference type="SUPFAM" id="SSF54211">
    <property type="entry name" value="Ribosomal protein S5 domain 2-like"/>
    <property type="match status" value="1"/>
</dbReference>
<feature type="domain" description="Exoribonuclease phosphorolytic" evidence="8">
    <location>
        <begin position="182"/>
        <end position="247"/>
    </location>
</feature>
<dbReference type="InterPro" id="IPR015847">
    <property type="entry name" value="ExoRNase_PH_dom2"/>
</dbReference>
<dbReference type="SUPFAM" id="SSF55666">
    <property type="entry name" value="Ribonuclease PH domain 2-like"/>
    <property type="match status" value="1"/>
</dbReference>
<feature type="binding site" evidence="6">
    <location>
        <position position="110"/>
    </location>
    <ligand>
        <name>phosphate</name>
        <dbReference type="ChEBI" id="CHEBI:43474"/>
        <note>substrate</note>
    </ligand>
</feature>
<dbReference type="PANTHER" id="PTHR11953:SF0">
    <property type="entry name" value="EXOSOME COMPLEX COMPONENT RRP41"/>
    <property type="match status" value="1"/>
</dbReference>
<comment type="subunit">
    <text evidence="6">Homohexameric ring arranged as a trimer of dimers.</text>
</comment>
<dbReference type="Pfam" id="PF03725">
    <property type="entry name" value="RNase_PH_C"/>
    <property type="match status" value="1"/>
</dbReference>
<evidence type="ECO:0000256" key="5">
    <source>
        <dbReference type="ARBA" id="ARBA00022884"/>
    </source>
</evidence>
<keyword evidence="6" id="KW-0548">Nucleotidyltransferase</keyword>
<gene>
    <name evidence="6 9" type="primary">rph</name>
    <name evidence="9" type="ORF">GCM10007053_21430</name>
</gene>
<evidence type="ECO:0000313" key="9">
    <source>
        <dbReference type="EMBL" id="GHD35023.1"/>
    </source>
</evidence>
<dbReference type="GO" id="GO:0000175">
    <property type="term" value="F:3'-5'-RNA exonuclease activity"/>
    <property type="evidence" value="ECO:0007669"/>
    <property type="project" value="UniProtKB-UniRule"/>
</dbReference>
<evidence type="ECO:0000313" key="10">
    <source>
        <dbReference type="Proteomes" id="UP000644693"/>
    </source>
</evidence>
<dbReference type="FunFam" id="3.30.230.70:FF:000003">
    <property type="entry name" value="Ribonuclease PH"/>
    <property type="match status" value="1"/>
</dbReference>
<keyword evidence="2 6" id="KW-0698">rRNA processing</keyword>
<dbReference type="NCBIfam" id="TIGR01966">
    <property type="entry name" value="RNasePH"/>
    <property type="match status" value="1"/>
</dbReference>
<dbReference type="CDD" id="cd11362">
    <property type="entry name" value="RNase_PH_bact"/>
    <property type="match status" value="1"/>
</dbReference>
<evidence type="ECO:0000256" key="3">
    <source>
        <dbReference type="ARBA" id="ARBA00022555"/>
    </source>
</evidence>